<accession>A0A8J7S7L0</accession>
<evidence type="ECO:0000256" key="1">
    <source>
        <dbReference type="PIRSR" id="PIRSR016487-1"/>
    </source>
</evidence>
<sequence>MPTEIERKFLLKDESWRNHAGKGTHLRQGYLCLDKGRVVRVRTKETAAFLTIKGERQGISASEFEYPLPLADAEELLRDICVQPVIEKIRYEIVHEGFTWEVDEFFGENEGLFIAEVELESEEQRPPHPPWVGAEVSDDRRYSNASLVTHPYREWKERKKHP</sequence>
<evidence type="ECO:0000313" key="5">
    <source>
        <dbReference type="Proteomes" id="UP000636888"/>
    </source>
</evidence>
<evidence type="ECO:0000256" key="2">
    <source>
        <dbReference type="SAM" id="MobiDB-lite"/>
    </source>
</evidence>
<dbReference type="Proteomes" id="UP000636888">
    <property type="component" value="Unassembled WGS sequence"/>
</dbReference>
<dbReference type="InterPro" id="IPR033469">
    <property type="entry name" value="CYTH-like_dom_sf"/>
</dbReference>
<keyword evidence="5" id="KW-1185">Reference proteome</keyword>
<dbReference type="CDD" id="cd07891">
    <property type="entry name" value="CYTH-like_CthTTM-like_1"/>
    <property type="match status" value="1"/>
</dbReference>
<evidence type="ECO:0000313" key="4">
    <source>
        <dbReference type="EMBL" id="MBJ6726997.1"/>
    </source>
</evidence>
<evidence type="ECO:0000259" key="3">
    <source>
        <dbReference type="PROSITE" id="PS51707"/>
    </source>
</evidence>
<organism evidence="4 5">
    <name type="scientific">Geomesophilobacter sediminis</name>
    <dbReference type="NCBI Taxonomy" id="2798584"/>
    <lineage>
        <taxon>Bacteria</taxon>
        <taxon>Pseudomonadati</taxon>
        <taxon>Thermodesulfobacteriota</taxon>
        <taxon>Desulfuromonadia</taxon>
        <taxon>Geobacterales</taxon>
        <taxon>Geobacteraceae</taxon>
        <taxon>Geomesophilobacter</taxon>
    </lineage>
</organism>
<proteinExistence type="predicted"/>
<dbReference type="InterPro" id="IPR012042">
    <property type="entry name" value="NeuTTM/CthTTM-like"/>
</dbReference>
<gene>
    <name evidence="4" type="ORF">JFN93_19980</name>
</gene>
<dbReference type="EMBL" id="JAEMHM010000019">
    <property type="protein sequence ID" value="MBJ6726997.1"/>
    <property type="molecule type" value="Genomic_DNA"/>
</dbReference>
<dbReference type="AlphaFoldDB" id="A0A8J7S7L0"/>
<dbReference type="RefSeq" id="WP_199385914.1">
    <property type="nucleotide sequence ID" value="NZ_JAEMHM010000019.1"/>
</dbReference>
<dbReference type="SUPFAM" id="SSF55154">
    <property type="entry name" value="CYTH-like phosphatases"/>
    <property type="match status" value="1"/>
</dbReference>
<reference evidence="4" key="1">
    <citation type="submission" date="2020-12" db="EMBL/GenBank/DDBJ databases">
        <title>Geomonas sp. Red875, isolated from river sediment.</title>
        <authorList>
            <person name="Xu Z."/>
            <person name="Zhang Z."/>
            <person name="Masuda Y."/>
            <person name="Itoh H."/>
            <person name="Senoo K."/>
        </authorList>
    </citation>
    <scope>NUCLEOTIDE SEQUENCE</scope>
    <source>
        <strain evidence="4">Red875</strain>
    </source>
</reference>
<dbReference type="PROSITE" id="PS51707">
    <property type="entry name" value="CYTH"/>
    <property type="match status" value="1"/>
</dbReference>
<dbReference type="InterPro" id="IPR023577">
    <property type="entry name" value="CYTH_domain"/>
</dbReference>
<name>A0A8J7S7L0_9BACT</name>
<dbReference type="Gene3D" id="2.40.320.10">
    <property type="entry name" value="Hypothetical Protein Pfu-838710-001"/>
    <property type="match status" value="1"/>
</dbReference>
<feature type="active site" description="Proton acceptor" evidence="1">
    <location>
        <position position="30"/>
    </location>
</feature>
<protein>
    <submittedName>
        <fullName evidence="4">CYTH domain-containing protein</fullName>
    </submittedName>
</protein>
<feature type="domain" description="CYTH" evidence="3">
    <location>
        <begin position="2"/>
        <end position="148"/>
    </location>
</feature>
<feature type="region of interest" description="Disordered" evidence="2">
    <location>
        <begin position="121"/>
        <end position="143"/>
    </location>
</feature>
<dbReference type="SMART" id="SM01118">
    <property type="entry name" value="CYTH"/>
    <property type="match status" value="1"/>
</dbReference>
<dbReference type="Pfam" id="PF01928">
    <property type="entry name" value="CYTH"/>
    <property type="match status" value="1"/>
</dbReference>
<dbReference type="PANTHER" id="PTHR40114:SF1">
    <property type="entry name" value="SLR0698 PROTEIN"/>
    <property type="match status" value="1"/>
</dbReference>
<comment type="caution">
    <text evidence="4">The sequence shown here is derived from an EMBL/GenBank/DDBJ whole genome shotgun (WGS) entry which is preliminary data.</text>
</comment>
<dbReference type="PANTHER" id="PTHR40114">
    <property type="entry name" value="SLR0698 PROTEIN"/>
    <property type="match status" value="1"/>
</dbReference>
<dbReference type="PIRSF" id="PIRSF016487">
    <property type="entry name" value="CYTH_UCP016487"/>
    <property type="match status" value="1"/>
</dbReference>